<gene>
    <name evidence="2" type="ORF">A6E74_00825</name>
</gene>
<proteinExistence type="predicted"/>
<keyword evidence="3" id="KW-1185">Reference proteome</keyword>
<dbReference type="AlphaFoldDB" id="A0A179EVN5"/>
<dbReference type="InterPro" id="IPR029044">
    <property type="entry name" value="Nucleotide-diphossugar_trans"/>
</dbReference>
<keyword evidence="2" id="KW-0808">Transferase</keyword>
<evidence type="ECO:0000313" key="2">
    <source>
        <dbReference type="EMBL" id="OAQ56949.1"/>
    </source>
</evidence>
<organism evidence="2 3">
    <name type="scientific">Enterococcus thailandicus</name>
    <dbReference type="NCBI Taxonomy" id="417368"/>
    <lineage>
        <taxon>Bacteria</taxon>
        <taxon>Bacillati</taxon>
        <taxon>Bacillota</taxon>
        <taxon>Bacilli</taxon>
        <taxon>Lactobacillales</taxon>
        <taxon>Enterococcaceae</taxon>
        <taxon>Enterococcus</taxon>
    </lineage>
</organism>
<dbReference type="InterPro" id="IPR001173">
    <property type="entry name" value="Glyco_trans_2-like"/>
</dbReference>
<name>A0A179EVN5_ENTTH</name>
<dbReference type="RefSeq" id="WP_067480645.1">
    <property type="nucleotide sequence ID" value="NZ_BSWU01000002.1"/>
</dbReference>
<dbReference type="EMBL" id="LWMN01000001">
    <property type="protein sequence ID" value="OAQ56949.1"/>
    <property type="molecule type" value="Genomic_DNA"/>
</dbReference>
<evidence type="ECO:0000313" key="3">
    <source>
        <dbReference type="Proteomes" id="UP000078516"/>
    </source>
</evidence>
<dbReference type="SUPFAM" id="SSF53448">
    <property type="entry name" value="Nucleotide-diphospho-sugar transferases"/>
    <property type="match status" value="1"/>
</dbReference>
<dbReference type="Gene3D" id="3.90.550.10">
    <property type="entry name" value="Spore Coat Polysaccharide Biosynthesis Protein SpsA, Chain A"/>
    <property type="match status" value="1"/>
</dbReference>
<dbReference type="Pfam" id="PF00535">
    <property type="entry name" value="Glycos_transf_2"/>
    <property type="match status" value="1"/>
</dbReference>
<evidence type="ECO:0000259" key="1">
    <source>
        <dbReference type="Pfam" id="PF00535"/>
    </source>
</evidence>
<comment type="caution">
    <text evidence="2">The sequence shown here is derived from an EMBL/GenBank/DDBJ whole genome shotgun (WGS) entry which is preliminary data.</text>
</comment>
<feature type="domain" description="Glycosyltransferase 2-like" evidence="1">
    <location>
        <begin position="29"/>
        <end position="118"/>
    </location>
</feature>
<reference evidence="2 3" key="1">
    <citation type="submission" date="2016-04" db="EMBL/GenBank/DDBJ databases">
        <title>Draft genome of an Enterococcus thailandicus strain isolated from bovine feces.</title>
        <authorList>
            <person name="Beukers A.G."/>
            <person name="Zaheer R."/>
            <person name="Goji N."/>
            <person name="Cook S.R."/>
            <person name="Amoako K."/>
            <person name="Chaves A.V."/>
            <person name="Ward M.P."/>
            <person name="Mcallister T.A."/>
        </authorList>
    </citation>
    <scope>NUCLEOTIDE SEQUENCE [LARGE SCALE GENOMIC DNA]</scope>
    <source>
        <strain evidence="2 3">F0711D 46</strain>
    </source>
</reference>
<dbReference type="GO" id="GO:0016740">
    <property type="term" value="F:transferase activity"/>
    <property type="evidence" value="ECO:0007669"/>
    <property type="project" value="UniProtKB-KW"/>
</dbReference>
<accession>A0A179EVN5</accession>
<protein>
    <submittedName>
        <fullName evidence="2">Glycosyl transferase family 2</fullName>
    </submittedName>
</protein>
<dbReference type="Proteomes" id="UP000078516">
    <property type="component" value="Unassembled WGS sequence"/>
</dbReference>
<sequence length="275" mass="32163">MKPTNLVVVVLYQQPIEKTPSFALLSQAVVDQKIQLVIFDNSPTEQHHSLFEKKFVNYYHDAQNPGLAVAYNYALSQAQPTIQRLITLDQDTVLNESYLEQISQVEFSDDCVVAVPMIFDQGQQISPVYADQYVNRTYRAVSEVGLTEQRVMAINSGTVFSISFLQTIGGFNPAFSLDFLDHWFFWKVYQLHKKIEILPIRLEHDLSVLNYEKVSTTRYESILAAETKFYREYDQIHWKKHRKQLLLRSIKQFLTVKNRKIWRLTLRVYVEMGKV</sequence>